<keyword evidence="2 13" id="KW-0963">Cytoplasm</keyword>
<feature type="domain" description="Dihydrodipicolinate reductase C-terminal" evidence="15">
    <location>
        <begin position="132"/>
        <end position="266"/>
    </location>
</feature>
<feature type="binding site" evidence="13">
    <location>
        <position position="157"/>
    </location>
    <ligand>
        <name>(S)-2,3,4,5-tetrahydrodipicolinate</name>
        <dbReference type="ChEBI" id="CHEBI:16845"/>
    </ligand>
</feature>
<evidence type="ECO:0000256" key="4">
    <source>
        <dbReference type="ARBA" id="ARBA00022857"/>
    </source>
</evidence>
<dbReference type="CDD" id="cd02274">
    <property type="entry name" value="DHDPR_N"/>
    <property type="match status" value="1"/>
</dbReference>
<comment type="function">
    <text evidence="13">Catalyzes the conversion of 4-hydroxy-tetrahydrodipicolinate (HTPA) to tetrahydrodipicolinate.</text>
</comment>
<dbReference type="PANTHER" id="PTHR20836:SF0">
    <property type="entry name" value="4-HYDROXY-TETRAHYDRODIPICOLINATE REDUCTASE 1, CHLOROPLASTIC-RELATED"/>
    <property type="match status" value="1"/>
</dbReference>
<evidence type="ECO:0000256" key="8">
    <source>
        <dbReference type="ARBA" id="ARBA00023154"/>
    </source>
</evidence>
<comment type="pathway">
    <text evidence="9 13">Amino-acid biosynthesis; L-lysine biosynthesis via DAP pathway; (S)-tetrahydrodipicolinate from L-aspartate: step 4/4.</text>
</comment>
<evidence type="ECO:0000256" key="3">
    <source>
        <dbReference type="ARBA" id="ARBA00022605"/>
    </source>
</evidence>
<dbReference type="GO" id="GO:0009089">
    <property type="term" value="P:lysine biosynthetic process via diaminopimelate"/>
    <property type="evidence" value="ECO:0007669"/>
    <property type="project" value="UniProtKB-UniRule"/>
</dbReference>
<dbReference type="Pfam" id="PF05173">
    <property type="entry name" value="DapB_C"/>
    <property type="match status" value="1"/>
</dbReference>
<feature type="binding site" evidence="13">
    <location>
        <begin position="100"/>
        <end position="102"/>
    </location>
    <ligand>
        <name>NAD(+)</name>
        <dbReference type="ChEBI" id="CHEBI:57540"/>
    </ligand>
</feature>
<dbReference type="PROSITE" id="PS01298">
    <property type="entry name" value="DAPB"/>
    <property type="match status" value="1"/>
</dbReference>
<protein>
    <recommendedName>
        <fullName evidence="10 13">4-hydroxy-tetrahydrodipicolinate reductase</fullName>
        <shortName evidence="13">HTPA reductase</shortName>
        <ecNumber evidence="10 13">1.17.1.8</ecNumber>
    </recommendedName>
</protein>
<evidence type="ECO:0000256" key="2">
    <source>
        <dbReference type="ARBA" id="ARBA00022490"/>
    </source>
</evidence>
<evidence type="ECO:0000256" key="7">
    <source>
        <dbReference type="ARBA" id="ARBA00023027"/>
    </source>
</evidence>
<comment type="similarity">
    <text evidence="1 13">Belongs to the DapB family.</text>
</comment>
<sequence length="267" mass="29505">MSETINVMLAGPRGKMGTEALKMIDETNNFQLVGCIDRKHNGQLVSEVDGLPNLNAPIYTDAEEAFERLNADVFIDLTNPETGFKHTKLALHNHIRPVIGTSGFSDGQLDELKKLSHNQQTGVVIAPNFAIGAVLMMRFSQMAAKYFPNVEIIEKHHDEKLDAPSGTAVKTAQLIKEVRDSMKQGHPDEHETIAGARGADIDGMHVHSVRLPGFIAQQEVIFGQSGQTLTIQHNSTDRKSFMSGVKFAVEEVMKIDHFVYGLENLME</sequence>
<dbReference type="SUPFAM" id="SSF55347">
    <property type="entry name" value="Glyceraldehyde-3-phosphate dehydrogenase-like, C-terminal domain"/>
    <property type="match status" value="1"/>
</dbReference>
<dbReference type="GO" id="GO:0050661">
    <property type="term" value="F:NADP binding"/>
    <property type="evidence" value="ECO:0007669"/>
    <property type="project" value="UniProtKB-UniRule"/>
</dbReference>
<evidence type="ECO:0000256" key="9">
    <source>
        <dbReference type="ARBA" id="ARBA00037922"/>
    </source>
</evidence>
<comment type="subcellular location">
    <subcellularLocation>
        <location evidence="13">Cytoplasm</location>
    </subcellularLocation>
</comment>
<evidence type="ECO:0000313" key="17">
    <source>
        <dbReference type="Proteomes" id="UP000199427"/>
    </source>
</evidence>
<keyword evidence="8 13" id="KW-0457">Lysine biosynthesis</keyword>
<feature type="binding site" evidence="13">
    <location>
        <position position="39"/>
    </location>
    <ligand>
        <name>NADP(+)</name>
        <dbReference type="ChEBI" id="CHEBI:58349"/>
    </ligand>
</feature>
<evidence type="ECO:0000256" key="6">
    <source>
        <dbReference type="ARBA" id="ARBA00023002"/>
    </source>
</evidence>
<feature type="domain" description="Dihydrodipicolinate reductase N-terminal" evidence="14">
    <location>
        <begin position="5"/>
        <end position="129"/>
    </location>
</feature>
<dbReference type="Gene3D" id="3.30.360.10">
    <property type="entry name" value="Dihydrodipicolinate Reductase, domain 2"/>
    <property type="match status" value="1"/>
</dbReference>
<keyword evidence="3 13" id="KW-0028">Amino-acid biosynthesis</keyword>
<reference evidence="16 17" key="1">
    <citation type="submission" date="2016-10" db="EMBL/GenBank/DDBJ databases">
        <authorList>
            <person name="de Groot N.N."/>
        </authorList>
    </citation>
    <scope>NUCLEOTIDE SEQUENCE [LARGE SCALE GENOMIC DNA]</scope>
    <source>
        <strain evidence="16 17">DSM 21633</strain>
    </source>
</reference>
<comment type="caution">
    <text evidence="13">Was originally thought to be a dihydrodipicolinate reductase (DHDPR), catalyzing the conversion of dihydrodipicolinate to tetrahydrodipicolinate. However, it was shown in E.coli that the substrate of the enzymatic reaction is not dihydrodipicolinate (DHDP) but in fact (2S,4S)-4-hydroxy-2,3,4,5-tetrahydrodipicolinic acid (HTPA), the product released by the DapA-catalyzed reaction.</text>
</comment>
<dbReference type="PIRSF" id="PIRSF000161">
    <property type="entry name" value="DHPR"/>
    <property type="match status" value="1"/>
</dbReference>
<organism evidence="16 17">
    <name type="scientific">Piscibacillus halophilus</name>
    <dbReference type="NCBI Taxonomy" id="571933"/>
    <lineage>
        <taxon>Bacteria</taxon>
        <taxon>Bacillati</taxon>
        <taxon>Bacillota</taxon>
        <taxon>Bacilli</taxon>
        <taxon>Bacillales</taxon>
        <taxon>Bacillaceae</taxon>
        <taxon>Piscibacillus</taxon>
    </lineage>
</organism>
<dbReference type="InterPro" id="IPR023940">
    <property type="entry name" value="DHDPR_bac"/>
</dbReference>
<evidence type="ECO:0000313" key="16">
    <source>
        <dbReference type="EMBL" id="SEP67326.1"/>
    </source>
</evidence>
<feature type="binding site" evidence="13">
    <location>
        <begin position="126"/>
        <end position="129"/>
    </location>
    <ligand>
        <name>NAD(+)</name>
        <dbReference type="ChEBI" id="CHEBI:57540"/>
    </ligand>
</feature>
<dbReference type="SUPFAM" id="SSF51735">
    <property type="entry name" value="NAD(P)-binding Rossmann-fold domains"/>
    <property type="match status" value="1"/>
</dbReference>
<dbReference type="UniPathway" id="UPA00034">
    <property type="reaction ID" value="UER00018"/>
</dbReference>
<keyword evidence="7 13" id="KW-0520">NAD</keyword>
<keyword evidence="17" id="KW-1185">Reference proteome</keyword>
<dbReference type="NCBIfam" id="TIGR00036">
    <property type="entry name" value="dapB"/>
    <property type="match status" value="1"/>
</dbReference>
<dbReference type="GO" id="GO:0005829">
    <property type="term" value="C:cytosol"/>
    <property type="evidence" value="ECO:0007669"/>
    <property type="project" value="TreeGrafter"/>
</dbReference>
<evidence type="ECO:0000256" key="13">
    <source>
        <dbReference type="HAMAP-Rule" id="MF_00102"/>
    </source>
</evidence>
<dbReference type="InterPro" id="IPR000846">
    <property type="entry name" value="DapB_N"/>
</dbReference>
<dbReference type="PANTHER" id="PTHR20836">
    <property type="entry name" value="DIHYDRODIPICOLINATE REDUCTASE"/>
    <property type="match status" value="1"/>
</dbReference>
<name>A0A1H8ZS76_9BACI</name>
<evidence type="ECO:0000256" key="10">
    <source>
        <dbReference type="ARBA" id="ARBA00038983"/>
    </source>
</evidence>
<evidence type="ECO:0000256" key="11">
    <source>
        <dbReference type="ARBA" id="ARBA00049080"/>
    </source>
</evidence>
<comment type="subunit">
    <text evidence="13">Homotetramer.</text>
</comment>
<dbReference type="EMBL" id="FOES01000002">
    <property type="protein sequence ID" value="SEP67326.1"/>
    <property type="molecule type" value="Genomic_DNA"/>
</dbReference>
<dbReference type="GO" id="GO:0008839">
    <property type="term" value="F:4-hydroxy-tetrahydrodipicolinate reductase"/>
    <property type="evidence" value="ECO:0007669"/>
    <property type="project" value="UniProtKB-UniRule"/>
</dbReference>
<comment type="catalytic activity">
    <reaction evidence="11 13">
        <text>(S)-2,3,4,5-tetrahydrodipicolinate + NADP(+) + H2O = (2S,4S)-4-hydroxy-2,3,4,5-tetrahydrodipicolinate + NADPH + H(+)</text>
        <dbReference type="Rhea" id="RHEA:35331"/>
        <dbReference type="ChEBI" id="CHEBI:15377"/>
        <dbReference type="ChEBI" id="CHEBI:15378"/>
        <dbReference type="ChEBI" id="CHEBI:16845"/>
        <dbReference type="ChEBI" id="CHEBI:57783"/>
        <dbReference type="ChEBI" id="CHEBI:58349"/>
        <dbReference type="ChEBI" id="CHEBI:67139"/>
        <dbReference type="EC" id="1.17.1.8"/>
    </reaction>
</comment>
<feature type="active site" description="Proton donor/acceptor" evidence="13">
    <location>
        <position position="156"/>
    </location>
</feature>
<evidence type="ECO:0000256" key="1">
    <source>
        <dbReference type="ARBA" id="ARBA00006642"/>
    </source>
</evidence>
<dbReference type="GO" id="GO:0019877">
    <property type="term" value="P:diaminopimelate biosynthetic process"/>
    <property type="evidence" value="ECO:0007669"/>
    <property type="project" value="UniProtKB-UniRule"/>
</dbReference>
<dbReference type="InterPro" id="IPR022664">
    <property type="entry name" value="DapB_N_CS"/>
</dbReference>
<keyword evidence="6 13" id="KW-0560">Oxidoreductase</keyword>
<evidence type="ECO:0000256" key="5">
    <source>
        <dbReference type="ARBA" id="ARBA00022915"/>
    </source>
</evidence>
<evidence type="ECO:0000256" key="12">
    <source>
        <dbReference type="ARBA" id="ARBA00049396"/>
    </source>
</evidence>
<dbReference type="FunFam" id="3.30.360.10:FF:000009">
    <property type="entry name" value="4-hydroxy-tetrahydrodipicolinate reductase"/>
    <property type="match status" value="1"/>
</dbReference>
<dbReference type="OrthoDB" id="9790352at2"/>
<dbReference type="STRING" id="571933.SAMN05216362_10261"/>
<dbReference type="Proteomes" id="UP000199427">
    <property type="component" value="Unassembled WGS sequence"/>
</dbReference>
<proteinExistence type="inferred from homology"/>
<feature type="active site" description="Proton donor" evidence="13">
    <location>
        <position position="160"/>
    </location>
</feature>
<accession>A0A1H8ZS76</accession>
<dbReference type="GO" id="GO:0051287">
    <property type="term" value="F:NAD binding"/>
    <property type="evidence" value="ECO:0007669"/>
    <property type="project" value="UniProtKB-UniRule"/>
</dbReference>
<feature type="binding site" evidence="13">
    <location>
        <begin position="11"/>
        <end position="16"/>
    </location>
    <ligand>
        <name>NAD(+)</name>
        <dbReference type="ChEBI" id="CHEBI:57540"/>
    </ligand>
</feature>
<evidence type="ECO:0000259" key="14">
    <source>
        <dbReference type="Pfam" id="PF01113"/>
    </source>
</evidence>
<dbReference type="AlphaFoldDB" id="A0A1H8ZS76"/>
<evidence type="ECO:0000259" key="15">
    <source>
        <dbReference type="Pfam" id="PF05173"/>
    </source>
</evidence>
<keyword evidence="5 13" id="KW-0220">Diaminopimelate biosynthesis</keyword>
<dbReference type="HAMAP" id="MF_00102">
    <property type="entry name" value="DapB"/>
    <property type="match status" value="1"/>
</dbReference>
<gene>
    <name evidence="13" type="primary">dapB</name>
    <name evidence="16" type="ORF">SAMN05216362_10261</name>
</gene>
<feature type="binding site" evidence="13">
    <location>
        <begin position="166"/>
        <end position="167"/>
    </location>
    <ligand>
        <name>(S)-2,3,4,5-tetrahydrodipicolinate</name>
        <dbReference type="ChEBI" id="CHEBI:16845"/>
    </ligand>
</feature>
<dbReference type="RefSeq" id="WP_091772250.1">
    <property type="nucleotide sequence ID" value="NZ_CAESCL010000007.1"/>
</dbReference>
<dbReference type="Gene3D" id="3.40.50.720">
    <property type="entry name" value="NAD(P)-binding Rossmann-like Domain"/>
    <property type="match status" value="1"/>
</dbReference>
<keyword evidence="4 13" id="KW-0521">NADP</keyword>
<dbReference type="EC" id="1.17.1.8" evidence="10 13"/>
<dbReference type="InterPro" id="IPR022663">
    <property type="entry name" value="DapB_C"/>
</dbReference>
<comment type="caution">
    <text evidence="13">Lacks conserved residue(s) required for the propagation of feature annotation.</text>
</comment>
<dbReference type="Pfam" id="PF01113">
    <property type="entry name" value="DapB_N"/>
    <property type="match status" value="1"/>
</dbReference>
<comment type="catalytic activity">
    <reaction evidence="12 13">
        <text>(S)-2,3,4,5-tetrahydrodipicolinate + NAD(+) + H2O = (2S,4S)-4-hydroxy-2,3,4,5-tetrahydrodipicolinate + NADH + H(+)</text>
        <dbReference type="Rhea" id="RHEA:35323"/>
        <dbReference type="ChEBI" id="CHEBI:15377"/>
        <dbReference type="ChEBI" id="CHEBI:15378"/>
        <dbReference type="ChEBI" id="CHEBI:16845"/>
        <dbReference type="ChEBI" id="CHEBI:57540"/>
        <dbReference type="ChEBI" id="CHEBI:57945"/>
        <dbReference type="ChEBI" id="CHEBI:67139"/>
        <dbReference type="EC" id="1.17.1.8"/>
    </reaction>
</comment>
<dbReference type="GO" id="GO:0016726">
    <property type="term" value="F:oxidoreductase activity, acting on CH or CH2 groups, NAD or NADP as acceptor"/>
    <property type="evidence" value="ECO:0007669"/>
    <property type="project" value="UniProtKB-UniRule"/>
</dbReference>
<dbReference type="InterPro" id="IPR036291">
    <property type="entry name" value="NAD(P)-bd_dom_sf"/>
</dbReference>